<proteinExistence type="predicted"/>
<gene>
    <name evidence="2" type="ORF">GXM_03412</name>
</gene>
<keyword evidence="3" id="KW-1185">Reference proteome</keyword>
<feature type="domain" description="DUF6888" evidence="1">
    <location>
        <begin position="6"/>
        <end position="59"/>
    </location>
</feature>
<dbReference type="RefSeq" id="WP_152589239.1">
    <property type="nucleotide sequence ID" value="NZ_CP045226.1"/>
</dbReference>
<dbReference type="Pfam" id="PF21828">
    <property type="entry name" value="DUF6888"/>
    <property type="match status" value="1"/>
</dbReference>
<accession>A0A5P8VZQ5</accession>
<dbReference type="KEGG" id="nsh:GXM_03412"/>
<organism evidence="2 3">
    <name type="scientific">Nostoc sphaeroides CCNUC1</name>
    <dbReference type="NCBI Taxonomy" id="2653204"/>
    <lineage>
        <taxon>Bacteria</taxon>
        <taxon>Bacillati</taxon>
        <taxon>Cyanobacteriota</taxon>
        <taxon>Cyanophyceae</taxon>
        <taxon>Nostocales</taxon>
        <taxon>Nostocaceae</taxon>
        <taxon>Nostoc</taxon>
    </lineage>
</organism>
<evidence type="ECO:0000313" key="2">
    <source>
        <dbReference type="EMBL" id="QFS45933.1"/>
    </source>
</evidence>
<dbReference type="AlphaFoldDB" id="A0A5P8VZQ5"/>
<sequence length="61" mass="7084">MYPEVPTAKQNFEFFLVCVRLSNVLLPINAVRLDERTNQIYVLAGEEIEVLIYPNGKVRFL</sequence>
<protein>
    <recommendedName>
        <fullName evidence="1">DUF6888 domain-containing protein</fullName>
    </recommendedName>
</protein>
<evidence type="ECO:0000313" key="3">
    <source>
        <dbReference type="Proteomes" id="UP000326678"/>
    </source>
</evidence>
<name>A0A5P8VZQ5_9NOSO</name>
<dbReference type="InterPro" id="IPR054181">
    <property type="entry name" value="DUF6888"/>
</dbReference>
<reference evidence="2 3" key="1">
    <citation type="submission" date="2019-10" db="EMBL/GenBank/DDBJ databases">
        <title>Genomic and transcriptomic insights into the perfect genentic adaptation of a filamentous nitrogen-fixing cyanobacterium to rice fields.</title>
        <authorList>
            <person name="Chen Z."/>
        </authorList>
    </citation>
    <scope>NUCLEOTIDE SEQUENCE [LARGE SCALE GENOMIC DNA]</scope>
    <source>
        <strain evidence="2">CCNUC1</strain>
    </source>
</reference>
<dbReference type="Proteomes" id="UP000326678">
    <property type="component" value="Chromosome Gxm1"/>
</dbReference>
<evidence type="ECO:0000259" key="1">
    <source>
        <dbReference type="Pfam" id="PF21828"/>
    </source>
</evidence>
<dbReference type="EMBL" id="CP045226">
    <property type="protein sequence ID" value="QFS45933.1"/>
    <property type="molecule type" value="Genomic_DNA"/>
</dbReference>